<dbReference type="InterPro" id="IPR046687">
    <property type="entry name" value="DUF6557"/>
</dbReference>
<organism evidence="1 2">
    <name type="scientific">Prevotella herbatica</name>
    <dbReference type="NCBI Taxonomy" id="2801997"/>
    <lineage>
        <taxon>Bacteria</taxon>
        <taxon>Pseudomonadati</taxon>
        <taxon>Bacteroidota</taxon>
        <taxon>Bacteroidia</taxon>
        <taxon>Bacteroidales</taxon>
        <taxon>Prevotellaceae</taxon>
        <taxon>Prevotella</taxon>
    </lineage>
</organism>
<sequence length="132" mass="15579">MTSIKDLMNKVSFNEVSEILKELHPLETEDIKEFENTFNSLRTIKPTFDYFDMIIEVKENNGKIYVSNTHLGSLADLAGRRYKKQENITDNAFAAHCLYQIAVHTYETERYKDHLDEWDDDMMNPQKARIVR</sequence>
<evidence type="ECO:0000313" key="2">
    <source>
        <dbReference type="Proteomes" id="UP001319045"/>
    </source>
</evidence>
<dbReference type="Proteomes" id="UP001319045">
    <property type="component" value="Chromosome"/>
</dbReference>
<keyword evidence="2" id="KW-1185">Reference proteome</keyword>
<reference evidence="1 2" key="1">
    <citation type="journal article" date="2022" name="Int. J. Syst. Evol. Microbiol.">
        <title>Prevotella herbatica sp. nov., a plant polysaccharide-decomposing anaerobic bacterium isolated from a methanogenic reactor.</title>
        <authorList>
            <person name="Uek A."/>
            <person name="Tonouchi A."/>
            <person name="Kaku N."/>
            <person name="Ueki K."/>
        </authorList>
    </citation>
    <scope>NUCLEOTIDE SEQUENCE [LARGE SCALE GENOMIC DNA]</scope>
    <source>
        <strain evidence="1 2">WR041</strain>
    </source>
</reference>
<dbReference type="Pfam" id="PF20194">
    <property type="entry name" value="DUF6557"/>
    <property type="match status" value="1"/>
</dbReference>
<protein>
    <submittedName>
        <fullName evidence="1">Uncharacterized protein</fullName>
    </submittedName>
</protein>
<dbReference type="RefSeq" id="WP_207155232.1">
    <property type="nucleotide sequence ID" value="NZ_AP024484.1"/>
</dbReference>
<gene>
    <name evidence="1" type="ORF">prwr041_09620</name>
</gene>
<dbReference type="EMBL" id="AP024484">
    <property type="protein sequence ID" value="BCS85069.1"/>
    <property type="molecule type" value="Genomic_DNA"/>
</dbReference>
<accession>A0ABM7NXD1</accession>
<proteinExistence type="predicted"/>
<name>A0ABM7NXD1_9BACT</name>
<evidence type="ECO:0000313" key="1">
    <source>
        <dbReference type="EMBL" id="BCS85069.1"/>
    </source>
</evidence>